<keyword evidence="2" id="KW-1185">Reference proteome</keyword>
<evidence type="ECO:0000313" key="1">
    <source>
        <dbReference type="EMBL" id="MBX0325514.1"/>
    </source>
</evidence>
<accession>A0AAW4PZI1</accession>
<name>A0AAW4PZI1_9EURY</name>
<proteinExistence type="predicted"/>
<evidence type="ECO:0008006" key="3">
    <source>
        <dbReference type="Google" id="ProtNLM"/>
    </source>
</evidence>
<protein>
    <recommendedName>
        <fullName evidence="3">Roadblock/LAMTOR2 domain-containing protein</fullName>
    </recommendedName>
</protein>
<dbReference type="Proteomes" id="UP001430377">
    <property type="component" value="Unassembled WGS sequence"/>
</dbReference>
<gene>
    <name evidence="1" type="ORF">EGH21_21040</name>
</gene>
<dbReference type="InterPro" id="IPR046783">
    <property type="entry name" value="HTH_63"/>
</dbReference>
<sequence length="142" mass="15372">MAPGTARPQQEDLIRRLRTLEAEGDIETVDLYVTGDCVCESTAAAATDTGQFLLNRFERFGAWASEFGVDLVGFRDRCVDSTLTRTTVTGHQFPRIAVAVFDDDDLVLVTPCAENDAQHSVAELVTTLESVSDSAGEQDLSA</sequence>
<comment type="caution">
    <text evidence="1">The sequence shown here is derived from an EMBL/GenBank/DDBJ whole genome shotgun (WGS) entry which is preliminary data.</text>
</comment>
<organism evidence="1 2">
    <name type="scientific">Haloarcula rubra</name>
    <dbReference type="NCBI Taxonomy" id="2487747"/>
    <lineage>
        <taxon>Archaea</taxon>
        <taxon>Methanobacteriati</taxon>
        <taxon>Methanobacteriota</taxon>
        <taxon>Stenosarchaea group</taxon>
        <taxon>Halobacteria</taxon>
        <taxon>Halobacteriales</taxon>
        <taxon>Haloarculaceae</taxon>
        <taxon>Haloarcula</taxon>
    </lineage>
</organism>
<evidence type="ECO:0000313" key="2">
    <source>
        <dbReference type="Proteomes" id="UP001430377"/>
    </source>
</evidence>
<dbReference type="Pfam" id="PF20575">
    <property type="entry name" value="HTH_63"/>
    <property type="match status" value="1"/>
</dbReference>
<reference evidence="1 2" key="1">
    <citation type="submission" date="2021-06" db="EMBL/GenBank/DDBJ databases">
        <title>Halomicroarcula sp. a new haloarchaeum isolated from saline soil.</title>
        <authorList>
            <person name="Duran-Viseras A."/>
            <person name="Sanchez-Porro C."/>
            <person name="Ventosa A."/>
        </authorList>
    </citation>
    <scope>NUCLEOTIDE SEQUENCE [LARGE SCALE GENOMIC DNA]</scope>
    <source>
        <strain evidence="1 2">F13</strain>
    </source>
</reference>
<dbReference type="EMBL" id="RKLR01000015">
    <property type="protein sequence ID" value="MBX0325514.1"/>
    <property type="molecule type" value="Genomic_DNA"/>
</dbReference>
<dbReference type="AlphaFoldDB" id="A0AAW4PZI1"/>